<dbReference type="GO" id="GO:0000160">
    <property type="term" value="P:phosphorelay signal transduction system"/>
    <property type="evidence" value="ECO:0007669"/>
    <property type="project" value="InterPro"/>
</dbReference>
<evidence type="ECO:0000259" key="2">
    <source>
        <dbReference type="PROSITE" id="PS50110"/>
    </source>
</evidence>
<keyword evidence="1" id="KW-0597">Phosphoprotein</keyword>
<dbReference type="PROSITE" id="PS50110">
    <property type="entry name" value="RESPONSE_REGULATORY"/>
    <property type="match status" value="1"/>
</dbReference>
<dbReference type="Gene3D" id="3.40.50.2300">
    <property type="match status" value="1"/>
</dbReference>
<dbReference type="OrthoDB" id="582170at2"/>
<dbReference type="SMART" id="SM00448">
    <property type="entry name" value="REC"/>
    <property type="match status" value="1"/>
</dbReference>
<name>Q11GQ0_CHESB</name>
<dbReference type="HOGENOM" id="CLU_000445_69_11_5"/>
<dbReference type="InterPro" id="IPR011006">
    <property type="entry name" value="CheY-like_superfamily"/>
</dbReference>
<reference evidence="3" key="1">
    <citation type="submission" date="2006-06" db="EMBL/GenBank/DDBJ databases">
        <title>Complete sequence of chromosome of Chelativorans sp. BNC1.</title>
        <authorList>
            <consortium name="US DOE Joint Genome Institute"/>
            <person name="Copeland A."/>
            <person name="Lucas S."/>
            <person name="Lapidus A."/>
            <person name="Barry K."/>
            <person name="Detter J.C."/>
            <person name="Glavina del Rio T."/>
            <person name="Hammon N."/>
            <person name="Israni S."/>
            <person name="Dalin E."/>
            <person name="Tice H."/>
            <person name="Pitluck S."/>
            <person name="Chertkov O."/>
            <person name="Brettin T."/>
            <person name="Bruce D."/>
            <person name="Han C."/>
            <person name="Tapia R."/>
            <person name="Gilna P."/>
            <person name="Schmutz J."/>
            <person name="Larimer F."/>
            <person name="Land M."/>
            <person name="Hauser L."/>
            <person name="Kyrpides N."/>
            <person name="Mikhailova N."/>
            <person name="Richardson P."/>
        </authorList>
    </citation>
    <scope>NUCLEOTIDE SEQUENCE</scope>
    <source>
        <strain evidence="3">BNC1</strain>
    </source>
</reference>
<accession>Q11GQ0</accession>
<dbReference type="EMBL" id="CP000390">
    <property type="protein sequence ID" value="ABG63425.1"/>
    <property type="molecule type" value="Genomic_DNA"/>
</dbReference>
<feature type="modified residue" description="4-aspartylphosphate" evidence="1">
    <location>
        <position position="63"/>
    </location>
</feature>
<dbReference type="KEGG" id="mes:Meso_2032"/>
<sequence>MSADSSSLEGLRVFIVEDEALVAMNLEMILEDLGCLVVGPAMRFDRAEEMVDGDLAADIAILDVNVSGKQVFPLAHRLADRMPVIFATGYDQSGIPAEWHSRPMLQKPYTSDEVMRVLSQALGDK</sequence>
<dbReference type="eggNOG" id="COG3279">
    <property type="taxonomic scope" value="Bacteria"/>
</dbReference>
<feature type="domain" description="Response regulatory" evidence="2">
    <location>
        <begin position="12"/>
        <end position="122"/>
    </location>
</feature>
<proteinExistence type="predicted"/>
<dbReference type="STRING" id="266779.Meso_2032"/>
<dbReference type="Pfam" id="PF00072">
    <property type="entry name" value="Response_reg"/>
    <property type="match status" value="1"/>
</dbReference>
<gene>
    <name evidence="3" type="ordered locus">Meso_2032</name>
</gene>
<organism evidence="3">
    <name type="scientific">Chelativorans sp. (strain BNC1)</name>
    <dbReference type="NCBI Taxonomy" id="266779"/>
    <lineage>
        <taxon>Bacteria</taxon>
        <taxon>Pseudomonadati</taxon>
        <taxon>Pseudomonadota</taxon>
        <taxon>Alphaproteobacteria</taxon>
        <taxon>Hyphomicrobiales</taxon>
        <taxon>Phyllobacteriaceae</taxon>
        <taxon>Chelativorans</taxon>
    </lineage>
</organism>
<protein>
    <submittedName>
        <fullName evidence="3">Response regulator receiver protein</fullName>
    </submittedName>
</protein>
<dbReference type="InterPro" id="IPR001789">
    <property type="entry name" value="Sig_transdc_resp-reg_receiver"/>
</dbReference>
<evidence type="ECO:0000313" key="3">
    <source>
        <dbReference type="EMBL" id="ABG63425.1"/>
    </source>
</evidence>
<dbReference type="AlphaFoldDB" id="Q11GQ0"/>
<evidence type="ECO:0000256" key="1">
    <source>
        <dbReference type="PROSITE-ProRule" id="PRU00169"/>
    </source>
</evidence>
<dbReference type="SUPFAM" id="SSF52172">
    <property type="entry name" value="CheY-like"/>
    <property type="match status" value="1"/>
</dbReference>